<reference evidence="1 2" key="1">
    <citation type="submission" date="2019-11" db="EMBL/GenBank/DDBJ databases">
        <title>Whole genome sequence of Haloferax sp. MBLA0076.</title>
        <authorList>
            <person name="Seo M.-J."/>
            <person name="Cho E.-S."/>
        </authorList>
    </citation>
    <scope>NUCLEOTIDE SEQUENCE [LARGE SCALE GENOMIC DNA]</scope>
    <source>
        <strain evidence="1 2">MBLA0076</strain>
    </source>
</reference>
<dbReference type="RefSeq" id="WP_154326196.1">
    <property type="nucleotide sequence ID" value="NZ_WKJO01000001.1"/>
</dbReference>
<proteinExistence type="predicted"/>
<evidence type="ECO:0000313" key="1">
    <source>
        <dbReference type="EMBL" id="MRX21984.1"/>
    </source>
</evidence>
<dbReference type="Proteomes" id="UP000439022">
    <property type="component" value="Unassembled WGS sequence"/>
</dbReference>
<organism evidence="1 2">
    <name type="scientific">Haloferax litoreum</name>
    <dbReference type="NCBI Taxonomy" id="2666140"/>
    <lineage>
        <taxon>Archaea</taxon>
        <taxon>Methanobacteriati</taxon>
        <taxon>Methanobacteriota</taxon>
        <taxon>Stenosarchaea group</taxon>
        <taxon>Halobacteria</taxon>
        <taxon>Halobacteriales</taxon>
        <taxon>Haloferacaceae</taxon>
        <taxon>Haloferax</taxon>
    </lineage>
</organism>
<evidence type="ECO:0000313" key="2">
    <source>
        <dbReference type="Proteomes" id="UP000439022"/>
    </source>
</evidence>
<protein>
    <recommendedName>
        <fullName evidence="3">CopG family transcriptional regulator</fullName>
    </recommendedName>
</protein>
<dbReference type="EMBL" id="WKJO01000001">
    <property type="protein sequence ID" value="MRX21984.1"/>
    <property type="molecule type" value="Genomic_DNA"/>
</dbReference>
<name>A0A6A8GF12_9EURY</name>
<gene>
    <name evidence="1" type="ORF">GJR96_08445</name>
</gene>
<comment type="caution">
    <text evidence="1">The sequence shown here is derived from an EMBL/GenBank/DDBJ whole genome shotgun (WGS) entry which is preliminary data.</text>
</comment>
<evidence type="ECO:0008006" key="3">
    <source>
        <dbReference type="Google" id="ProtNLM"/>
    </source>
</evidence>
<keyword evidence="2" id="KW-1185">Reference proteome</keyword>
<dbReference type="AlphaFoldDB" id="A0A6A8GF12"/>
<sequence>MSRISYDIPDAIHDDLREESVRKNIPMKIILVETLRERYADESTTSEVSQ</sequence>
<accession>A0A6A8GF12</accession>